<keyword evidence="1" id="KW-1133">Transmembrane helix</keyword>
<reference evidence="2" key="1">
    <citation type="submission" date="2023-05" db="EMBL/GenBank/DDBJ databases">
        <title>Mycoplasma phocimorsus sp. nov., isolated from Scandinavian patients with seal finger or septic arthritis after contact with seals.</title>
        <authorList>
            <person name="Skafte-Holm A."/>
            <person name="Pedersen T.R."/>
            <person name="Froelund M."/>
            <person name="Stegger M."/>
            <person name="Qvortrup K."/>
            <person name="Michaels D.L."/>
            <person name="Brown D.R."/>
            <person name="Jensen J.S."/>
        </authorList>
    </citation>
    <scope>NUCLEOTIDE SEQUENCE</scope>
    <source>
        <strain evidence="2">M5725</strain>
    </source>
</reference>
<dbReference type="EMBL" id="JASDDP010000020">
    <property type="protein sequence ID" value="MDJ1645900.1"/>
    <property type="molecule type" value="Genomic_DNA"/>
</dbReference>
<name>A0AAJ1UWW8_9MOLU</name>
<comment type="caution">
    <text evidence="2">The sequence shown here is derived from an EMBL/GenBank/DDBJ whole genome shotgun (WGS) entry which is preliminary data.</text>
</comment>
<gene>
    <name evidence="2" type="ORF">QLQ80_02280</name>
</gene>
<feature type="transmembrane region" description="Helical" evidence="1">
    <location>
        <begin position="123"/>
        <end position="144"/>
    </location>
</feature>
<keyword evidence="3" id="KW-1185">Reference proteome</keyword>
<evidence type="ECO:0000313" key="2">
    <source>
        <dbReference type="EMBL" id="MDJ1645900.1"/>
    </source>
</evidence>
<feature type="transmembrane region" description="Helical" evidence="1">
    <location>
        <begin position="156"/>
        <end position="177"/>
    </location>
</feature>
<organism evidence="2 3">
    <name type="scientific">Mycoplasma phocimorsus</name>
    <dbReference type="NCBI Taxonomy" id="3045839"/>
    <lineage>
        <taxon>Bacteria</taxon>
        <taxon>Bacillati</taxon>
        <taxon>Mycoplasmatota</taxon>
        <taxon>Mollicutes</taxon>
        <taxon>Mycoplasmataceae</taxon>
        <taxon>Mycoplasma</taxon>
    </lineage>
</organism>
<keyword evidence="1" id="KW-0812">Transmembrane</keyword>
<dbReference type="Proteomes" id="UP001224428">
    <property type="component" value="Unassembled WGS sequence"/>
</dbReference>
<keyword evidence="1" id="KW-0472">Membrane</keyword>
<accession>A0AAJ1UWW8</accession>
<sequence>MSYIEYNEVLNNEKNKLFYSKKTLIFRVLLLFTFIGALVFLGNISSNMNVKNMNKSIELPIWVYIIFAIFMLLFIAIASAFFALNIIVTKNLNKQFFANKHFKSYSAYDNMVKIAGKEYDNKIISVITYCLITGFIINGITMFIYSAIKMNFKDSITVGLGVIFIVIAAIIGIIYFINRNKYVQTILSKNWEKLKV</sequence>
<evidence type="ECO:0000256" key="1">
    <source>
        <dbReference type="SAM" id="Phobius"/>
    </source>
</evidence>
<dbReference type="AlphaFoldDB" id="A0AAJ1UWW8"/>
<feature type="transmembrane region" description="Helical" evidence="1">
    <location>
        <begin position="61"/>
        <end position="88"/>
    </location>
</feature>
<protein>
    <submittedName>
        <fullName evidence="2">Uncharacterized protein</fullName>
    </submittedName>
</protein>
<dbReference type="RefSeq" id="WP_283827309.1">
    <property type="nucleotide sequence ID" value="NZ_JASDDP010000020.1"/>
</dbReference>
<evidence type="ECO:0000313" key="3">
    <source>
        <dbReference type="Proteomes" id="UP001224428"/>
    </source>
</evidence>
<proteinExistence type="predicted"/>
<feature type="transmembrane region" description="Helical" evidence="1">
    <location>
        <begin position="24"/>
        <end position="41"/>
    </location>
</feature>